<name>A0ABT0RNU8_9SPHN</name>
<feature type="region of interest" description="Disordered" evidence="1">
    <location>
        <begin position="75"/>
        <end position="95"/>
    </location>
</feature>
<feature type="non-terminal residue" evidence="2">
    <location>
        <position position="1"/>
    </location>
</feature>
<comment type="caution">
    <text evidence="2">The sequence shown here is derived from an EMBL/GenBank/DDBJ whole genome shotgun (WGS) entry which is preliminary data.</text>
</comment>
<protein>
    <submittedName>
        <fullName evidence="2">Uncharacterized protein</fullName>
    </submittedName>
</protein>
<dbReference type="EMBL" id="JAMGBD010000002">
    <property type="protein sequence ID" value="MCL6684180.1"/>
    <property type="molecule type" value="Genomic_DNA"/>
</dbReference>
<evidence type="ECO:0000313" key="2">
    <source>
        <dbReference type="EMBL" id="MCL6684180.1"/>
    </source>
</evidence>
<evidence type="ECO:0000313" key="3">
    <source>
        <dbReference type="Proteomes" id="UP001165363"/>
    </source>
</evidence>
<reference evidence="2" key="1">
    <citation type="submission" date="2022-05" db="EMBL/GenBank/DDBJ databases">
        <authorList>
            <person name="Jo J.-H."/>
            <person name="Im W.-T."/>
        </authorList>
    </citation>
    <scope>NUCLEOTIDE SEQUENCE</scope>
    <source>
        <strain evidence="2">SE158</strain>
    </source>
</reference>
<evidence type="ECO:0000256" key="1">
    <source>
        <dbReference type="SAM" id="MobiDB-lite"/>
    </source>
</evidence>
<accession>A0ABT0RNU8</accession>
<gene>
    <name evidence="2" type="ORF">LZ536_09745</name>
</gene>
<organism evidence="2 3">
    <name type="scientific">Sphingomonas alba</name>
    <dbReference type="NCBI Taxonomy" id="2908208"/>
    <lineage>
        <taxon>Bacteria</taxon>
        <taxon>Pseudomonadati</taxon>
        <taxon>Pseudomonadota</taxon>
        <taxon>Alphaproteobacteria</taxon>
        <taxon>Sphingomonadales</taxon>
        <taxon>Sphingomonadaceae</taxon>
        <taxon>Sphingomonas</taxon>
    </lineage>
</organism>
<dbReference type="Proteomes" id="UP001165363">
    <property type="component" value="Unassembled WGS sequence"/>
</dbReference>
<dbReference type="RefSeq" id="WP_249848605.1">
    <property type="nucleotide sequence ID" value="NZ_JAMGBD010000002.1"/>
</dbReference>
<proteinExistence type="predicted"/>
<keyword evidence="3" id="KW-1185">Reference proteome</keyword>
<sequence length="95" mass="10370">AVSVVEANASASIVYLRIGGRPFRSLLALLRNRIDMPLGVALPAVFNSNQCPIVDCGQLRVIRIGFRWPLTVMAAKSEESPKSNSGLRPHLQSRD</sequence>